<keyword evidence="5" id="KW-1185">Reference proteome</keyword>
<organism evidence="4 5">
    <name type="scientific">Priestia filamentosa</name>
    <dbReference type="NCBI Taxonomy" id="1402861"/>
    <lineage>
        <taxon>Bacteria</taxon>
        <taxon>Bacillati</taxon>
        <taxon>Bacillota</taxon>
        <taxon>Bacilli</taxon>
        <taxon>Bacillales</taxon>
        <taxon>Bacillaceae</taxon>
        <taxon>Priestia</taxon>
    </lineage>
</organism>
<feature type="region of interest" description="Disordered" evidence="2">
    <location>
        <begin position="136"/>
        <end position="165"/>
    </location>
</feature>
<evidence type="ECO:0000259" key="3">
    <source>
        <dbReference type="Pfam" id="PF10145"/>
    </source>
</evidence>
<feature type="domain" description="Phage tail tape measure protein" evidence="3">
    <location>
        <begin position="381"/>
        <end position="507"/>
    </location>
</feature>
<dbReference type="InterPro" id="IPR010090">
    <property type="entry name" value="Phage_tape_meas"/>
</dbReference>
<dbReference type="OrthoDB" id="5902884at2"/>
<name>A0A0H4KUD0_9BACI</name>
<evidence type="ECO:0000313" key="4">
    <source>
        <dbReference type="EMBL" id="AKO91903.1"/>
    </source>
</evidence>
<protein>
    <submittedName>
        <fullName evidence="4">Phage tail tape measure protein</fullName>
    </submittedName>
</protein>
<evidence type="ECO:0000256" key="2">
    <source>
        <dbReference type="SAM" id="MobiDB-lite"/>
    </source>
</evidence>
<dbReference type="Pfam" id="PF10145">
    <property type="entry name" value="PhageMin_Tail"/>
    <property type="match status" value="1"/>
</dbReference>
<evidence type="ECO:0000256" key="1">
    <source>
        <dbReference type="SAM" id="Coils"/>
    </source>
</evidence>
<dbReference type="Proteomes" id="UP000036202">
    <property type="component" value="Chromosome"/>
</dbReference>
<gene>
    <name evidence="4" type="ORF">BEH_07185</name>
</gene>
<dbReference type="NCBIfam" id="TIGR01760">
    <property type="entry name" value="tape_meas_TP901"/>
    <property type="match status" value="1"/>
</dbReference>
<proteinExistence type="predicted"/>
<reference evidence="4 5" key="1">
    <citation type="journal article" date="2015" name="PLoS ONE">
        <title>Genome Sequence of Bacillus endophyticus and Analysis of Its Companion Mechanism in the Ketogulonigenium vulgare-Bacillus Strain Consortium.</title>
        <authorList>
            <person name="Jia N."/>
            <person name="Du J."/>
            <person name="Ding M.Z."/>
            <person name="Gao F."/>
            <person name="Yuan Y.J."/>
        </authorList>
    </citation>
    <scope>NUCLEOTIDE SEQUENCE [LARGE SCALE GENOMIC DNA]</scope>
    <source>
        <strain evidence="4 5">Hbe603</strain>
    </source>
</reference>
<dbReference type="PATRIC" id="fig|135735.6.peg.1451"/>
<dbReference type="AlphaFoldDB" id="A0A0H4KUD0"/>
<feature type="compositionally biased region" description="Polar residues" evidence="2">
    <location>
        <begin position="137"/>
        <end position="157"/>
    </location>
</feature>
<dbReference type="EMBL" id="CP011974">
    <property type="protein sequence ID" value="AKO91903.1"/>
    <property type="molecule type" value="Genomic_DNA"/>
</dbReference>
<dbReference type="RefSeq" id="WP_046216863.1">
    <property type="nucleotide sequence ID" value="NZ_CP011974.1"/>
</dbReference>
<sequence>MSQDIRLLIKAEIHKQSKEIISKQLKDIQSQIKNLNIKVNVDKDTLKTLDSFSKQFQKIQTQAEKTKKVVQEALLPDGTKVKLTHFDGMHKGFQQTIQDAKNFKNVVDQTTNANVKNLESQRKKTEQLTRAIEEQQRIQSKSQTTKPNGNQSTTTTYGDKYNNAKITNSKNGATVTENSNYAKQERDVQKLTASLSNLRNQGAVTDRVFDQMLSGLNAAKTERQLNRIADAMKRIQSISNNQNKISSYQDNAKVNMQNLKTQYGNKVDSAALDRYSQSVNKLKADSPRLAQELARLNIEFRQIQANARQASDSTESFGAMIANAAGRIAVFGGIGTVFFGITSAVQDTISTIVDLDTKITNIQKVMSADTNFDSIFDRATESADNFAQSLSSTLDAYNEFTKNGWKGEDLGYLSDAALVTSNVGEMSAQQSAEYLTSAIVQYKMEAKDAMSVIDKFNEISNNNGTTVAALSEGMARSASVTKIYGMDMDEAAAAIGTVTEATKQSGKALPLYTVMYIENLEYAGSSSYSLN</sequence>
<keyword evidence="1" id="KW-0175">Coiled coil</keyword>
<dbReference type="KEGG" id="beo:BEH_07185"/>
<evidence type="ECO:0000313" key="5">
    <source>
        <dbReference type="Proteomes" id="UP000036202"/>
    </source>
</evidence>
<accession>A0A0H4KUD0</accession>
<reference evidence="5" key="2">
    <citation type="submission" date="2015-06" db="EMBL/GenBank/DDBJ databases">
        <title>Genome Sequence of Bacillus endophyticus and Analysis of its Companion Mechanism in the Ketogulonigenium vulgare-Bacillus strain Consortium.</title>
        <authorList>
            <person name="Jia N."/>
            <person name="Du J."/>
            <person name="Ding M.-Z."/>
            <person name="Gao F."/>
            <person name="Yuan Y.-J."/>
        </authorList>
    </citation>
    <scope>NUCLEOTIDE SEQUENCE [LARGE SCALE GENOMIC DNA]</scope>
    <source>
        <strain evidence="5">Hbe603</strain>
    </source>
</reference>
<feature type="coiled-coil region" evidence="1">
    <location>
        <begin position="279"/>
        <end position="313"/>
    </location>
</feature>